<dbReference type="Pfam" id="PF25929">
    <property type="entry name" value="DUF7974"/>
    <property type="match status" value="1"/>
</dbReference>
<proteinExistence type="predicted"/>
<dbReference type="OrthoDB" id="196304at2157"/>
<accession>A0A2I8VQP9</accession>
<evidence type="ECO:0000313" key="3">
    <source>
        <dbReference type="Proteomes" id="UP000236584"/>
    </source>
</evidence>
<gene>
    <name evidence="2" type="ORF">C2R22_18920</name>
</gene>
<dbReference type="EMBL" id="CP026309">
    <property type="protein sequence ID" value="AUV83459.1"/>
    <property type="molecule type" value="Genomic_DNA"/>
</dbReference>
<protein>
    <recommendedName>
        <fullName evidence="1">DUF7974 domain-containing protein</fullName>
    </recommendedName>
</protein>
<dbReference type="KEGG" id="srub:C2R22_18920"/>
<feature type="domain" description="DUF7974" evidence="1">
    <location>
        <begin position="25"/>
        <end position="161"/>
    </location>
</feature>
<dbReference type="AlphaFoldDB" id="A0A2I8VQP9"/>
<name>A0A2I8VQP9_9EURY</name>
<dbReference type="Proteomes" id="UP000236584">
    <property type="component" value="Chromosome"/>
</dbReference>
<sequence>MGVAGDDDRLGFDENRNVLTETLGRLVPQSVARRALSVDVETDRASYAPGDDIAFRVTFENRLPLPVVVETPDRRLWGWTVDGELEASDESRFDDPTRETPGSFAFRGGERRVVSRTWHGRVRRVNEGESNRWVDLDPGRHELGVFLAYEGGARATTTFEVRG</sequence>
<evidence type="ECO:0000259" key="1">
    <source>
        <dbReference type="Pfam" id="PF25929"/>
    </source>
</evidence>
<dbReference type="GeneID" id="35594210"/>
<evidence type="ECO:0000313" key="2">
    <source>
        <dbReference type="EMBL" id="AUV83459.1"/>
    </source>
</evidence>
<dbReference type="RefSeq" id="WP_103427148.1">
    <property type="nucleotide sequence ID" value="NZ_CP026309.1"/>
</dbReference>
<reference evidence="2 3" key="1">
    <citation type="submission" date="2018-01" db="EMBL/GenBank/DDBJ databases">
        <title>Complete genome sequence of Salinigranum rubrum GX10T, an extremely halophilic archaeon isolated from a marine solar saltern.</title>
        <authorList>
            <person name="Han S."/>
        </authorList>
    </citation>
    <scope>NUCLEOTIDE SEQUENCE [LARGE SCALE GENOMIC DNA]</scope>
    <source>
        <strain evidence="2 3">GX10</strain>
    </source>
</reference>
<keyword evidence="3" id="KW-1185">Reference proteome</keyword>
<organism evidence="2 3">
    <name type="scientific">Salinigranum rubrum</name>
    <dbReference type="NCBI Taxonomy" id="755307"/>
    <lineage>
        <taxon>Archaea</taxon>
        <taxon>Methanobacteriati</taxon>
        <taxon>Methanobacteriota</taxon>
        <taxon>Stenosarchaea group</taxon>
        <taxon>Halobacteria</taxon>
        <taxon>Halobacteriales</taxon>
        <taxon>Haloferacaceae</taxon>
        <taxon>Salinigranum</taxon>
    </lineage>
</organism>
<dbReference type="InterPro" id="IPR058280">
    <property type="entry name" value="DUF7974"/>
</dbReference>